<dbReference type="eggNOG" id="arCOG00062">
    <property type="taxonomic scope" value="Archaea"/>
</dbReference>
<sequence length="262" mass="29023">MILCAAQISPCWNDPESGLKKMRQYAAEAVEGDAELIAFPEQILTGWDPHDTSYTTEETGALVDQMREIAQEVSIGLIGSYREKGEENPLNTCIAIGPDGRTLAKYSKIHLFSPAGEDLHYSAGRTLGSCTVNSCTIGLAICYDLRFSQLFQAYRNKGVLLMIVPSAWPSSRMKHFNLFTTSRAAEFQTFVASVNTVGITPVDTYTGGTCIAGPDGTIRARGSDLEELIFYDIHEEEALTMRKKFPVHQDYEKVDYTELLAR</sequence>
<dbReference type="Gene3D" id="3.60.110.10">
    <property type="entry name" value="Carbon-nitrogen hydrolase"/>
    <property type="match status" value="1"/>
</dbReference>
<dbReference type="EMBL" id="CP000254">
    <property type="protein sequence ID" value="ABD40733.1"/>
    <property type="molecule type" value="Genomic_DNA"/>
</dbReference>
<evidence type="ECO:0000313" key="3">
    <source>
        <dbReference type="Proteomes" id="UP000001941"/>
    </source>
</evidence>
<dbReference type="GeneID" id="3923627"/>
<reference evidence="3" key="1">
    <citation type="journal article" date="2016" name="Stand. Genomic Sci.">
        <title>Complete genome sequence of Methanospirillum hungatei type strain JF1.</title>
        <authorList>
            <person name="Gunsalus R.P."/>
            <person name="Cook L.E."/>
            <person name="Crable B."/>
            <person name="Rohlin L."/>
            <person name="McDonald E."/>
            <person name="Mouttaki H."/>
            <person name="Sieber J.R."/>
            <person name="Poweleit N."/>
            <person name="Zhou H."/>
            <person name="Lapidus A.L."/>
            <person name="Daligault H.E."/>
            <person name="Land M."/>
            <person name="Gilna P."/>
            <person name="Ivanova N."/>
            <person name="Kyrpides N."/>
            <person name="Culley D.E."/>
            <person name="McInerney M.J."/>
        </authorList>
    </citation>
    <scope>NUCLEOTIDE SEQUENCE [LARGE SCALE GENOMIC DNA]</scope>
    <source>
        <strain evidence="3">ATCC 27890 / DSM 864 / NBRC 100397 / JF-1</strain>
    </source>
</reference>
<dbReference type="KEGG" id="mhu:Mhun_0983"/>
<dbReference type="EnsemblBacteria" id="ABD40733">
    <property type="protein sequence ID" value="ABD40733"/>
    <property type="gene ID" value="Mhun_0983"/>
</dbReference>
<dbReference type="Proteomes" id="UP000001941">
    <property type="component" value="Chromosome"/>
</dbReference>
<protein>
    <submittedName>
        <fullName evidence="2">Nitrilase/cyanide hydratase and apolipoprotein N-acyltransferase</fullName>
    </submittedName>
</protein>
<dbReference type="OrthoDB" id="41015at2157"/>
<feature type="domain" description="CN hydrolase" evidence="1">
    <location>
        <begin position="1"/>
        <end position="235"/>
    </location>
</feature>
<dbReference type="SUPFAM" id="SSF56317">
    <property type="entry name" value="Carbon-nitrogen hydrolase"/>
    <property type="match status" value="1"/>
</dbReference>
<dbReference type="AlphaFoldDB" id="Q2FQV1"/>
<gene>
    <name evidence="2" type="ordered locus">Mhun_0983</name>
</gene>
<dbReference type="RefSeq" id="WP_011448012.1">
    <property type="nucleotide sequence ID" value="NC_007796.1"/>
</dbReference>
<evidence type="ECO:0000313" key="2">
    <source>
        <dbReference type="EMBL" id="ABD40733.1"/>
    </source>
</evidence>
<keyword evidence="3" id="KW-1185">Reference proteome</keyword>
<evidence type="ECO:0000259" key="1">
    <source>
        <dbReference type="PROSITE" id="PS50263"/>
    </source>
</evidence>
<organism evidence="2 3">
    <name type="scientific">Methanospirillum hungatei JF-1 (strain ATCC 27890 / DSM 864 / NBRC 100397 / JF-1)</name>
    <dbReference type="NCBI Taxonomy" id="323259"/>
    <lineage>
        <taxon>Archaea</taxon>
        <taxon>Methanobacteriati</taxon>
        <taxon>Methanobacteriota</taxon>
        <taxon>Stenosarchaea group</taxon>
        <taxon>Methanomicrobia</taxon>
        <taxon>Methanomicrobiales</taxon>
        <taxon>Methanospirillaceae</taxon>
        <taxon>Methanospirillum</taxon>
    </lineage>
</organism>
<name>Q2FQV1_METHJ</name>
<dbReference type="InterPro" id="IPR036526">
    <property type="entry name" value="C-N_Hydrolase_sf"/>
</dbReference>
<dbReference type="PROSITE" id="PS50263">
    <property type="entry name" value="CN_HYDROLASE"/>
    <property type="match status" value="1"/>
</dbReference>
<dbReference type="HOGENOM" id="CLU_030130_3_1_2"/>
<dbReference type="InterPro" id="IPR003010">
    <property type="entry name" value="C-N_Hydrolase"/>
</dbReference>
<dbReference type="STRING" id="323259.Mhun_0983"/>
<dbReference type="PANTHER" id="PTHR23088:SF27">
    <property type="entry name" value="DEAMINATED GLUTATHIONE AMIDASE"/>
    <property type="match status" value="1"/>
</dbReference>
<dbReference type="Pfam" id="PF00795">
    <property type="entry name" value="CN_hydrolase"/>
    <property type="match status" value="1"/>
</dbReference>
<proteinExistence type="predicted"/>
<accession>Q2FQV1</accession>
<dbReference type="CDD" id="cd07197">
    <property type="entry name" value="nitrilase"/>
    <property type="match status" value="1"/>
</dbReference>
<dbReference type="PANTHER" id="PTHR23088">
    <property type="entry name" value="NITRILASE-RELATED"/>
    <property type="match status" value="1"/>
</dbReference>
<dbReference type="InParanoid" id="Q2FQV1"/>